<evidence type="ECO:0000259" key="6">
    <source>
        <dbReference type="Pfam" id="PF04542"/>
    </source>
</evidence>
<accession>A0A8A4TM14</accession>
<dbReference type="NCBIfam" id="TIGR02937">
    <property type="entry name" value="sigma70-ECF"/>
    <property type="match status" value="1"/>
</dbReference>
<organism evidence="7 8">
    <name type="scientific">Sulfidibacter corallicola</name>
    <dbReference type="NCBI Taxonomy" id="2818388"/>
    <lineage>
        <taxon>Bacteria</taxon>
        <taxon>Pseudomonadati</taxon>
        <taxon>Acidobacteriota</taxon>
        <taxon>Holophagae</taxon>
        <taxon>Acanthopleuribacterales</taxon>
        <taxon>Acanthopleuribacteraceae</taxon>
        <taxon>Sulfidibacter</taxon>
    </lineage>
</organism>
<dbReference type="InterPro" id="IPR013325">
    <property type="entry name" value="RNA_pol_sigma_r2"/>
</dbReference>
<proteinExistence type="inferred from homology"/>
<dbReference type="Gene3D" id="1.10.1740.10">
    <property type="match status" value="1"/>
</dbReference>
<dbReference type="GO" id="GO:0003677">
    <property type="term" value="F:DNA binding"/>
    <property type="evidence" value="ECO:0007669"/>
    <property type="project" value="UniProtKB-KW"/>
</dbReference>
<dbReference type="GO" id="GO:0016987">
    <property type="term" value="F:sigma factor activity"/>
    <property type="evidence" value="ECO:0007669"/>
    <property type="project" value="UniProtKB-KW"/>
</dbReference>
<name>A0A8A4TM14_SULCO</name>
<evidence type="ECO:0000256" key="3">
    <source>
        <dbReference type="ARBA" id="ARBA00023082"/>
    </source>
</evidence>
<dbReference type="InterPro" id="IPR014284">
    <property type="entry name" value="RNA_pol_sigma-70_dom"/>
</dbReference>
<dbReference type="PANTHER" id="PTHR43133">
    <property type="entry name" value="RNA POLYMERASE ECF-TYPE SIGMA FACTO"/>
    <property type="match status" value="1"/>
</dbReference>
<sequence length="299" mass="33636">MSGNEAESKGELERLCERALEGDLEALETLMDRLRDPVYGLSLRMLFHPQDAEDAAQEIAIRILTHLSEFRGEGRFLNWAMRIAANYLINVCRRRRLERLTFKDVGEDLDSGWDQARPLRTTRAETRLLVEEVKIGCSMAILMCLDRGKRMAYILGEVLEVSSEEGAYILDISPAAFRKRLSRAREALTDFMSTKCGLVDAGNRCSCPARLPVAVAKRRLDPERLLFATHPRIASDSTARGSADAPEVDMAAVHRTIREVTTLEKVAAVYRSHPHYRGPDSFSKAVRALVKSGRFRSLT</sequence>
<reference evidence="7" key="1">
    <citation type="submission" date="2021-03" db="EMBL/GenBank/DDBJ databases">
        <title>Acanthopleuribacteraceae sp. M133.</title>
        <authorList>
            <person name="Wang G."/>
        </authorList>
    </citation>
    <scope>NUCLEOTIDE SEQUENCE</scope>
    <source>
        <strain evidence="7">M133</strain>
    </source>
</reference>
<evidence type="ECO:0000256" key="2">
    <source>
        <dbReference type="ARBA" id="ARBA00023015"/>
    </source>
</evidence>
<evidence type="ECO:0000313" key="7">
    <source>
        <dbReference type="EMBL" id="QTD51029.1"/>
    </source>
</evidence>
<feature type="domain" description="RNA polymerase sigma-70 region 2" evidence="6">
    <location>
        <begin position="30"/>
        <end position="96"/>
    </location>
</feature>
<dbReference type="GO" id="GO:0006352">
    <property type="term" value="P:DNA-templated transcription initiation"/>
    <property type="evidence" value="ECO:0007669"/>
    <property type="project" value="InterPro"/>
</dbReference>
<dbReference type="AlphaFoldDB" id="A0A8A4TM14"/>
<keyword evidence="8" id="KW-1185">Reference proteome</keyword>
<dbReference type="InterPro" id="IPR036388">
    <property type="entry name" value="WH-like_DNA-bd_sf"/>
</dbReference>
<dbReference type="Gene3D" id="1.10.10.10">
    <property type="entry name" value="Winged helix-like DNA-binding domain superfamily/Winged helix DNA-binding domain"/>
    <property type="match status" value="1"/>
</dbReference>
<keyword evidence="5" id="KW-0804">Transcription</keyword>
<protein>
    <submittedName>
        <fullName evidence="7">RNA polymerase sigma factor</fullName>
    </submittedName>
</protein>
<dbReference type="SUPFAM" id="SSF88946">
    <property type="entry name" value="Sigma2 domain of RNA polymerase sigma factors"/>
    <property type="match status" value="1"/>
</dbReference>
<dbReference type="EMBL" id="CP071793">
    <property type="protein sequence ID" value="QTD51029.1"/>
    <property type="molecule type" value="Genomic_DNA"/>
</dbReference>
<evidence type="ECO:0000256" key="4">
    <source>
        <dbReference type="ARBA" id="ARBA00023125"/>
    </source>
</evidence>
<dbReference type="KEGG" id="scor:J3U87_01050"/>
<evidence type="ECO:0000256" key="1">
    <source>
        <dbReference type="ARBA" id="ARBA00010641"/>
    </source>
</evidence>
<keyword evidence="4" id="KW-0238">DNA-binding</keyword>
<dbReference type="Pfam" id="PF04542">
    <property type="entry name" value="Sigma70_r2"/>
    <property type="match status" value="1"/>
</dbReference>
<dbReference type="InterPro" id="IPR013324">
    <property type="entry name" value="RNA_pol_sigma_r3/r4-like"/>
</dbReference>
<keyword evidence="3" id="KW-0731">Sigma factor</keyword>
<gene>
    <name evidence="7" type="ORF">J3U87_01050</name>
</gene>
<dbReference type="InterPro" id="IPR007627">
    <property type="entry name" value="RNA_pol_sigma70_r2"/>
</dbReference>
<dbReference type="PANTHER" id="PTHR43133:SF8">
    <property type="entry name" value="RNA POLYMERASE SIGMA FACTOR HI_1459-RELATED"/>
    <property type="match status" value="1"/>
</dbReference>
<evidence type="ECO:0000256" key="5">
    <source>
        <dbReference type="ARBA" id="ARBA00023163"/>
    </source>
</evidence>
<evidence type="ECO:0000313" key="8">
    <source>
        <dbReference type="Proteomes" id="UP000663929"/>
    </source>
</evidence>
<dbReference type="Proteomes" id="UP000663929">
    <property type="component" value="Chromosome"/>
</dbReference>
<dbReference type="SUPFAM" id="SSF88659">
    <property type="entry name" value="Sigma3 and sigma4 domains of RNA polymerase sigma factors"/>
    <property type="match status" value="1"/>
</dbReference>
<comment type="similarity">
    <text evidence="1">Belongs to the sigma-70 factor family. ECF subfamily.</text>
</comment>
<keyword evidence="2" id="KW-0805">Transcription regulation</keyword>
<dbReference type="InterPro" id="IPR039425">
    <property type="entry name" value="RNA_pol_sigma-70-like"/>
</dbReference>
<dbReference type="RefSeq" id="WP_237381165.1">
    <property type="nucleotide sequence ID" value="NZ_CP071793.1"/>
</dbReference>